<dbReference type="Gene3D" id="3.40.190.10">
    <property type="entry name" value="Periplasmic binding protein-like II"/>
    <property type="match status" value="1"/>
</dbReference>
<feature type="domain" description="PBP" evidence="1">
    <location>
        <begin position="2"/>
        <end position="165"/>
    </location>
</feature>
<comment type="caution">
    <text evidence="2">The sequence shown here is derived from an EMBL/GenBank/DDBJ whole genome shotgun (WGS) entry which is preliminary data.</text>
</comment>
<dbReference type="PANTHER" id="PTHR38431">
    <property type="entry name" value="BLL2305 PROTEIN"/>
    <property type="match status" value="1"/>
</dbReference>
<dbReference type="Proteomes" id="UP000077407">
    <property type="component" value="Unassembled WGS sequence"/>
</dbReference>
<name>A0A168NU44_9CLOT</name>
<dbReference type="PATRIC" id="fig|1538.10.peg.1903"/>
<dbReference type="SUPFAM" id="SSF53850">
    <property type="entry name" value="Periplasmic binding protein-like II"/>
    <property type="match status" value="1"/>
</dbReference>
<accession>A0A168NU44</accession>
<evidence type="ECO:0000259" key="1">
    <source>
        <dbReference type="Pfam" id="PF12727"/>
    </source>
</evidence>
<sequence length="191" mass="21480">MGKIQVATAHLWDGDSDQYNIPFVRRLIPGIPTVIIHLACRMQGFYVAKGNPKKIKGFEDLKRPDITMVNREKGCGTRILLDEHLRLLNINGSDIKGYTKEHFSHLEIASTVARGEADVGLGNEKTSLQVNNVDFIPVQKERYELVMKKEDINKAPFNSILEILRSNQFKSELLGIGGYDLTEMGNIIAEL</sequence>
<proteinExistence type="predicted"/>
<protein>
    <submittedName>
        <fullName evidence="2">PBP superfamily domain protein</fullName>
    </submittedName>
</protein>
<gene>
    <name evidence="2" type="ORF">WY13_02301</name>
</gene>
<evidence type="ECO:0000313" key="2">
    <source>
        <dbReference type="EMBL" id="OAA86907.1"/>
    </source>
</evidence>
<evidence type="ECO:0000313" key="3">
    <source>
        <dbReference type="Proteomes" id="UP000077407"/>
    </source>
</evidence>
<dbReference type="InterPro" id="IPR024370">
    <property type="entry name" value="PBP_domain"/>
</dbReference>
<organism evidence="2 3">
    <name type="scientific">Clostridium ljungdahlii</name>
    <dbReference type="NCBI Taxonomy" id="1538"/>
    <lineage>
        <taxon>Bacteria</taxon>
        <taxon>Bacillati</taxon>
        <taxon>Bacillota</taxon>
        <taxon>Clostridia</taxon>
        <taxon>Eubacteriales</taxon>
        <taxon>Clostridiaceae</taxon>
        <taxon>Clostridium</taxon>
    </lineage>
</organism>
<dbReference type="Pfam" id="PF12727">
    <property type="entry name" value="PBP_like"/>
    <property type="match status" value="1"/>
</dbReference>
<dbReference type="PANTHER" id="PTHR38431:SF1">
    <property type="entry name" value="BLL2305 PROTEIN"/>
    <property type="match status" value="1"/>
</dbReference>
<dbReference type="EMBL" id="LITT01000023">
    <property type="protein sequence ID" value="OAA86907.1"/>
    <property type="molecule type" value="Genomic_DNA"/>
</dbReference>
<reference evidence="2 3" key="1">
    <citation type="journal article" date="2015" name="Biotechnol. Bioeng.">
        <title>Genome sequence and phenotypic characterization of Caulobacter segnis.</title>
        <authorList>
            <person name="Patel S."/>
            <person name="Fletcher B."/>
            <person name="Scott D.C."/>
            <person name="Ely B."/>
        </authorList>
    </citation>
    <scope>NUCLEOTIDE SEQUENCE [LARGE SCALE GENOMIC DNA]</scope>
    <source>
        <strain evidence="2 3">ERI-2</strain>
    </source>
</reference>
<dbReference type="AlphaFoldDB" id="A0A168NU44"/>